<sequence>MSTSFSRKIYSEVEEVGWEHLVRMGEDLTFLSFRVMDTKGRVHILEITLDKTYPRCPPSVSVDAPYNFSLEWSSHSKLRDVVRQFQKHVDKLQGFWSTLDDIDRSFWVIDPKHSHYAMSYRQIKLGNDCSVILSINANDPLSLPECRFLGSDNTVNFLRDIWKRNCTRWAKDKSFPENLARVFDTQLPQPPHVQKNEEQVECGICYAQYLPIGTSMMNLVPRVEGQLIIHVKMETVIEHSTVFVLVIGSAPLRQQGSHSMFYLGTALTVQTPLQSKSAPRRNILLHLQHKKGIFSCLKERLFLLLSNLHTRNCLVQPIFVDTGRHPYLS</sequence>
<dbReference type="CDD" id="cd23831">
    <property type="entry name" value="DRWD-N_FANCL"/>
    <property type="match status" value="1"/>
</dbReference>
<dbReference type="GO" id="GO:0043240">
    <property type="term" value="C:Fanconi anaemia nuclear complex"/>
    <property type="evidence" value="ECO:0007669"/>
    <property type="project" value="InterPro"/>
</dbReference>
<dbReference type="Gene3D" id="3.10.110.20">
    <property type="entry name" value="RWD domain-like"/>
    <property type="match status" value="1"/>
</dbReference>
<dbReference type="GO" id="GO:0036297">
    <property type="term" value="P:interstrand cross-link repair"/>
    <property type="evidence" value="ECO:0007669"/>
    <property type="project" value="InterPro"/>
</dbReference>
<name>A0A6I9UMI1_SESIN</name>
<feature type="domain" description="FANCL UBC-like" evidence="1">
    <location>
        <begin position="8"/>
        <end position="92"/>
    </location>
</feature>
<dbReference type="GeneID" id="105177853"/>
<evidence type="ECO:0000259" key="2">
    <source>
        <dbReference type="Pfam" id="PF18891"/>
    </source>
</evidence>
<dbReference type="AlphaFoldDB" id="A0A6I9UMI1"/>
<gene>
    <name evidence="4" type="primary">LOC105177853</name>
</gene>
<evidence type="ECO:0000313" key="4">
    <source>
        <dbReference type="RefSeq" id="XP_011099421.1"/>
    </source>
</evidence>
<dbReference type="Gene3D" id="3.10.110.10">
    <property type="entry name" value="Ubiquitin Conjugating Enzyme"/>
    <property type="match status" value="1"/>
</dbReference>
<keyword evidence="3" id="KW-1185">Reference proteome</keyword>
<protein>
    <submittedName>
        <fullName evidence="4">E3 ubiquitin-protein ligase FANCL isoform X1</fullName>
    </submittedName>
</protein>
<proteinExistence type="predicted"/>
<dbReference type="InterPro" id="IPR026848">
    <property type="entry name" value="Fancl"/>
</dbReference>
<dbReference type="PANTHER" id="PTHR13206">
    <property type="entry name" value="UBIQUITIN LIGASE PROTEIN PHF9 FANCONI ANEMIA GROUP L PROTEIN"/>
    <property type="match status" value="1"/>
</dbReference>
<dbReference type="GO" id="GO:0006513">
    <property type="term" value="P:protein monoubiquitination"/>
    <property type="evidence" value="ECO:0007669"/>
    <property type="project" value="TreeGrafter"/>
</dbReference>
<dbReference type="Proteomes" id="UP000504604">
    <property type="component" value="Linkage group LG15"/>
</dbReference>
<dbReference type="RefSeq" id="XP_011099421.1">
    <property type="nucleotide sequence ID" value="XM_011101119.2"/>
</dbReference>
<dbReference type="GO" id="GO:0061630">
    <property type="term" value="F:ubiquitin protein ligase activity"/>
    <property type="evidence" value="ECO:0007669"/>
    <property type="project" value="TreeGrafter"/>
</dbReference>
<dbReference type="PANTHER" id="PTHR13206:SF0">
    <property type="entry name" value="E3 UBIQUITIN-PROTEIN LIGASE FANCL"/>
    <property type="match status" value="1"/>
</dbReference>
<reference evidence="4" key="1">
    <citation type="submission" date="2025-08" db="UniProtKB">
        <authorList>
            <consortium name="RefSeq"/>
        </authorList>
    </citation>
    <scope>IDENTIFICATION</scope>
</reference>
<dbReference type="Pfam" id="PF18890">
    <property type="entry name" value="FANCL_d2"/>
    <property type="match status" value="1"/>
</dbReference>
<dbReference type="InterPro" id="IPR043003">
    <property type="entry name" value="FANCL_d3_sf"/>
</dbReference>
<feature type="domain" description="FANCL UBC-like" evidence="2">
    <location>
        <begin position="95"/>
        <end position="190"/>
    </location>
</feature>
<dbReference type="OrthoDB" id="10263265at2759"/>
<dbReference type="InterPro" id="IPR043898">
    <property type="entry name" value="FANCL_d2"/>
</dbReference>
<dbReference type="CDD" id="cd23832">
    <property type="entry name" value="DRWD-C_FANCL"/>
    <property type="match status" value="1"/>
</dbReference>
<dbReference type="InParanoid" id="A0A6I9UMI1"/>
<accession>A0A6I9UMI1</accession>
<dbReference type="KEGG" id="sind:105177853"/>
<evidence type="ECO:0000259" key="1">
    <source>
        <dbReference type="Pfam" id="PF18890"/>
    </source>
</evidence>
<organism evidence="3 4">
    <name type="scientific">Sesamum indicum</name>
    <name type="common">Oriental sesame</name>
    <name type="synonym">Sesamum orientale</name>
    <dbReference type="NCBI Taxonomy" id="4182"/>
    <lineage>
        <taxon>Eukaryota</taxon>
        <taxon>Viridiplantae</taxon>
        <taxon>Streptophyta</taxon>
        <taxon>Embryophyta</taxon>
        <taxon>Tracheophyta</taxon>
        <taxon>Spermatophyta</taxon>
        <taxon>Magnoliopsida</taxon>
        <taxon>eudicotyledons</taxon>
        <taxon>Gunneridae</taxon>
        <taxon>Pentapetalae</taxon>
        <taxon>asterids</taxon>
        <taxon>lamiids</taxon>
        <taxon>Lamiales</taxon>
        <taxon>Pedaliaceae</taxon>
        <taxon>Sesamum</taxon>
    </lineage>
</organism>
<dbReference type="Pfam" id="PF18891">
    <property type="entry name" value="FANCL_d3"/>
    <property type="match status" value="1"/>
</dbReference>
<dbReference type="FunCoup" id="A0A6I9UMI1">
    <property type="interactions" value="2035"/>
</dbReference>
<dbReference type="InterPro" id="IPR044037">
    <property type="entry name" value="FANCL_d3"/>
</dbReference>
<dbReference type="InterPro" id="IPR016135">
    <property type="entry name" value="UBQ-conjugating_enzyme/RWD"/>
</dbReference>
<evidence type="ECO:0000313" key="3">
    <source>
        <dbReference type="Proteomes" id="UP000504604"/>
    </source>
</evidence>